<evidence type="ECO:0000313" key="7">
    <source>
        <dbReference type="EMBL" id="KAK7696164.1"/>
    </source>
</evidence>
<evidence type="ECO:0000313" key="8">
    <source>
        <dbReference type="Proteomes" id="UP001385951"/>
    </source>
</evidence>
<gene>
    <name evidence="7" type="ORF">QCA50_000815</name>
</gene>
<keyword evidence="8" id="KW-1185">Reference proteome</keyword>
<comment type="similarity">
    <text evidence="2">Belongs to the class-I pyridoxal-phosphate-dependent aminotransferase family.</text>
</comment>
<dbReference type="PANTHER" id="PTHR42790:SF1">
    <property type="entry name" value="AROMATIC AMINO ACID AMINOTRANSFERASE, HYPOTHETICAL (EUROFUNG)"/>
    <property type="match status" value="1"/>
</dbReference>
<comment type="cofactor">
    <cofactor evidence="1">
        <name>pyridoxal 5'-phosphate</name>
        <dbReference type="ChEBI" id="CHEBI:597326"/>
    </cofactor>
</comment>
<evidence type="ECO:0000259" key="6">
    <source>
        <dbReference type="Pfam" id="PF00155"/>
    </source>
</evidence>
<dbReference type="Gene3D" id="3.40.640.10">
    <property type="entry name" value="Type I PLP-dependent aspartate aminotransferase-like (Major domain)"/>
    <property type="match status" value="1"/>
</dbReference>
<evidence type="ECO:0000256" key="3">
    <source>
        <dbReference type="ARBA" id="ARBA00022576"/>
    </source>
</evidence>
<evidence type="ECO:0000256" key="2">
    <source>
        <dbReference type="ARBA" id="ARBA00007441"/>
    </source>
</evidence>
<dbReference type="InterPro" id="IPR004839">
    <property type="entry name" value="Aminotransferase_I/II_large"/>
</dbReference>
<dbReference type="CDD" id="cd00609">
    <property type="entry name" value="AAT_like"/>
    <property type="match status" value="1"/>
</dbReference>
<keyword evidence="4" id="KW-0808">Transferase</keyword>
<dbReference type="GO" id="GO:1901605">
    <property type="term" value="P:alpha-amino acid metabolic process"/>
    <property type="evidence" value="ECO:0007669"/>
    <property type="project" value="TreeGrafter"/>
</dbReference>
<evidence type="ECO:0000256" key="5">
    <source>
        <dbReference type="ARBA" id="ARBA00022898"/>
    </source>
</evidence>
<comment type="caution">
    <text evidence="7">The sequence shown here is derived from an EMBL/GenBank/DDBJ whole genome shotgun (WGS) entry which is preliminary data.</text>
</comment>
<dbReference type="GO" id="GO:0030170">
    <property type="term" value="F:pyridoxal phosphate binding"/>
    <property type="evidence" value="ECO:0007669"/>
    <property type="project" value="InterPro"/>
</dbReference>
<keyword evidence="3" id="KW-0032">Aminotransferase</keyword>
<dbReference type="EMBL" id="JASBNA010000001">
    <property type="protein sequence ID" value="KAK7696164.1"/>
    <property type="molecule type" value="Genomic_DNA"/>
</dbReference>
<evidence type="ECO:0000256" key="4">
    <source>
        <dbReference type="ARBA" id="ARBA00022679"/>
    </source>
</evidence>
<proteinExistence type="inferred from homology"/>
<reference evidence="7 8" key="1">
    <citation type="submission" date="2022-09" db="EMBL/GenBank/DDBJ databases">
        <authorList>
            <person name="Palmer J.M."/>
        </authorList>
    </citation>
    <scope>NUCLEOTIDE SEQUENCE [LARGE SCALE GENOMIC DNA]</scope>
    <source>
        <strain evidence="7 8">DSM 7382</strain>
    </source>
</reference>
<dbReference type="InterPro" id="IPR050859">
    <property type="entry name" value="Class-I_PLP-dep_aminotransf"/>
</dbReference>
<dbReference type="PANTHER" id="PTHR42790">
    <property type="entry name" value="AMINOTRANSFERASE"/>
    <property type="match status" value="1"/>
</dbReference>
<organism evidence="7 8">
    <name type="scientific">Cerrena zonata</name>
    <dbReference type="NCBI Taxonomy" id="2478898"/>
    <lineage>
        <taxon>Eukaryota</taxon>
        <taxon>Fungi</taxon>
        <taxon>Dikarya</taxon>
        <taxon>Basidiomycota</taxon>
        <taxon>Agaricomycotina</taxon>
        <taxon>Agaricomycetes</taxon>
        <taxon>Polyporales</taxon>
        <taxon>Cerrenaceae</taxon>
        <taxon>Cerrena</taxon>
    </lineage>
</organism>
<dbReference type="GO" id="GO:0008483">
    <property type="term" value="F:transaminase activity"/>
    <property type="evidence" value="ECO:0007669"/>
    <property type="project" value="UniProtKB-KW"/>
</dbReference>
<name>A0AAW0GVN4_9APHY</name>
<dbReference type="Proteomes" id="UP001385951">
    <property type="component" value="Unassembled WGS sequence"/>
</dbReference>
<dbReference type="Pfam" id="PF00155">
    <property type="entry name" value="Aminotran_1_2"/>
    <property type="match status" value="1"/>
</dbReference>
<dbReference type="InterPro" id="IPR015421">
    <property type="entry name" value="PyrdxlP-dep_Trfase_major"/>
</dbReference>
<keyword evidence="5" id="KW-0663">Pyridoxal phosphate</keyword>
<protein>
    <recommendedName>
        <fullName evidence="6">Aminotransferase class I/classII large domain-containing protein</fullName>
    </recommendedName>
</protein>
<feature type="domain" description="Aminotransferase class I/classII large" evidence="6">
    <location>
        <begin position="113"/>
        <end position="393"/>
    </location>
</feature>
<dbReference type="InterPro" id="IPR015424">
    <property type="entry name" value="PyrdxlP-dep_Trfase"/>
</dbReference>
<sequence>MVSEKQGKAMDLSHHLSDLSRARPISALKGLARYMGKPGLIALAGGMPHPDYFPYADVSANALAADSYSLQTSEPDESVSWFWKLFGNSSKEKIMPIFVPKYAPKASDVNLATALQYGTAQGLVALQDFVKTFSEKVYQPGYSDWTILMSTGNTDGLSRAIQTLCNPGELFITEEWTYPSALASSQPFNIRPVAVEMDGEGMRSDALRTLLTEWDETVRGAKRPHVIYTVPVGQNPSGATMGLDRKKEIYDICVEFDVIIVEDDPYFFLQQGPYEPKDIRSTRPLPTNADEWLSSLKPSYLKVDHQGRVIRLDTFSKTIAPGSRLGWFTCNPLFAERLERQGETTTQAPCGFGQSLVTQLLKSWGQDGYVRWLEGLAVQYKTRRDYIIDCFAEEFHLRRSLGTHGVWKGLEVYDLYAKPPADAAGLEKFDFGSKLISFVPPTSGMFIWMKVSFKDHPSFKEGDEESLEMKLWTELAEAGVLIAPGWMFSATGDNLGADEGHFRISFANANLDVMKKAVGIMGNVFREFFKQ</sequence>
<accession>A0AAW0GVN4</accession>
<dbReference type="AlphaFoldDB" id="A0AAW0GVN4"/>
<evidence type="ECO:0000256" key="1">
    <source>
        <dbReference type="ARBA" id="ARBA00001933"/>
    </source>
</evidence>
<dbReference type="SUPFAM" id="SSF53383">
    <property type="entry name" value="PLP-dependent transferases"/>
    <property type="match status" value="1"/>
</dbReference>